<dbReference type="PANTHER" id="PTHR11058:SF9">
    <property type="entry name" value="NADH-UBIQUINONE OXIDOREDUCTASE CHAIN 3"/>
    <property type="match status" value="1"/>
</dbReference>
<keyword evidence="6 16" id="KW-0679">Respiratory chain</keyword>
<name>D1MV81_9SAUR</name>
<evidence type="ECO:0000256" key="8">
    <source>
        <dbReference type="ARBA" id="ARBA00022967"/>
    </source>
</evidence>
<dbReference type="AlphaFoldDB" id="D1MV81"/>
<dbReference type="GO" id="GO:0031966">
    <property type="term" value="C:mitochondrial membrane"/>
    <property type="evidence" value="ECO:0007669"/>
    <property type="project" value="UniProtKB-SubCell"/>
</dbReference>
<geneLocation type="mitochondrion" evidence="17"/>
<evidence type="ECO:0000256" key="9">
    <source>
        <dbReference type="ARBA" id="ARBA00022982"/>
    </source>
</evidence>
<evidence type="ECO:0000256" key="5">
    <source>
        <dbReference type="ARBA" id="ARBA00022448"/>
    </source>
</evidence>
<evidence type="ECO:0000256" key="13">
    <source>
        <dbReference type="ARBA" id="ARBA00023128"/>
    </source>
</evidence>
<evidence type="ECO:0000256" key="2">
    <source>
        <dbReference type="ARBA" id="ARBA00008472"/>
    </source>
</evidence>
<comment type="subcellular location">
    <subcellularLocation>
        <location evidence="1 16">Mitochondrion membrane</location>
        <topology evidence="1 16">Multi-pass membrane protein</topology>
    </subcellularLocation>
</comment>
<keyword evidence="12 16" id="KW-0830">Ubiquinone</keyword>
<evidence type="ECO:0000256" key="11">
    <source>
        <dbReference type="ARBA" id="ARBA00023027"/>
    </source>
</evidence>
<keyword evidence="9 16" id="KW-0249">Electron transport</keyword>
<evidence type="ECO:0000256" key="16">
    <source>
        <dbReference type="RuleBase" id="RU003640"/>
    </source>
</evidence>
<evidence type="ECO:0000256" key="1">
    <source>
        <dbReference type="ARBA" id="ARBA00004225"/>
    </source>
</evidence>
<comment type="function">
    <text evidence="16">Core subunit of the mitochondrial membrane respiratory chain NADH dehydrogenase (Complex I) which catalyzes electron transfer from NADH through the respiratory chain, using ubiquinone as an electron acceptor. Essential for the catalytic activity of complex I.</text>
</comment>
<keyword evidence="8 16" id="KW-1278">Translocase</keyword>
<accession>D1MV81</accession>
<comment type="similarity">
    <text evidence="2 16">Belongs to the complex I subunit 3 family.</text>
</comment>
<keyword evidence="13 16" id="KW-0496">Mitochondrion</keyword>
<keyword evidence="14 16" id="KW-0472">Membrane</keyword>
<keyword evidence="7 16" id="KW-0812">Transmembrane</keyword>
<dbReference type="EC" id="7.1.1.2" evidence="3 16"/>
<dbReference type="Pfam" id="PF00507">
    <property type="entry name" value="Oxidored_q4"/>
    <property type="match status" value="1"/>
</dbReference>
<proteinExistence type="inferred from homology"/>
<dbReference type="GO" id="GO:0030964">
    <property type="term" value="C:NADH dehydrogenase complex"/>
    <property type="evidence" value="ECO:0007669"/>
    <property type="project" value="TreeGrafter"/>
</dbReference>
<dbReference type="InterPro" id="IPR000440">
    <property type="entry name" value="NADH_UbQ/plastoQ_OxRdtase_su3"/>
</dbReference>
<sequence length="111" mass="12641">MHLTTAMIASRTIPTALITLSQWAPTAKPDSEKFLPYECGFSPLENTRLPFSLQFFLIAIFFLLFDLEIALLLPIPWSLNTTAMVWMFTLITLLTLGLLYEWSQGALDWAK</sequence>
<dbReference type="EMBL" id="AB262447">
    <property type="protein sequence ID" value="BAI52995.2"/>
    <property type="molecule type" value="Genomic_DNA"/>
</dbReference>
<dbReference type="InterPro" id="IPR038430">
    <property type="entry name" value="NDAH_ubi_oxred_su3_sf"/>
</dbReference>
<feature type="transmembrane region" description="Helical" evidence="16">
    <location>
        <begin position="83"/>
        <end position="102"/>
    </location>
</feature>
<evidence type="ECO:0000256" key="12">
    <source>
        <dbReference type="ARBA" id="ARBA00023075"/>
    </source>
</evidence>
<keyword evidence="10 16" id="KW-1133">Transmembrane helix</keyword>
<evidence type="ECO:0000256" key="10">
    <source>
        <dbReference type="ARBA" id="ARBA00022989"/>
    </source>
</evidence>
<evidence type="ECO:0000256" key="14">
    <source>
        <dbReference type="ARBA" id="ARBA00023136"/>
    </source>
</evidence>
<evidence type="ECO:0000256" key="15">
    <source>
        <dbReference type="ARBA" id="ARBA00049551"/>
    </source>
</evidence>
<gene>
    <name evidence="17" type="primary">ND3</name>
</gene>
<evidence type="ECO:0000256" key="4">
    <source>
        <dbReference type="ARBA" id="ARBA00021007"/>
    </source>
</evidence>
<feature type="transmembrane region" description="Helical" evidence="16">
    <location>
        <begin position="55"/>
        <end position="77"/>
    </location>
</feature>
<keyword evidence="5 16" id="KW-0813">Transport</keyword>
<dbReference type="Gene3D" id="1.20.58.1610">
    <property type="entry name" value="NADH:ubiquinone/plastoquinone oxidoreductase, chain 3"/>
    <property type="match status" value="1"/>
</dbReference>
<comment type="catalytic activity">
    <reaction evidence="15 16">
        <text>a ubiquinone + NADH + 5 H(+)(in) = a ubiquinol + NAD(+) + 4 H(+)(out)</text>
        <dbReference type="Rhea" id="RHEA:29091"/>
        <dbReference type="Rhea" id="RHEA-COMP:9565"/>
        <dbReference type="Rhea" id="RHEA-COMP:9566"/>
        <dbReference type="ChEBI" id="CHEBI:15378"/>
        <dbReference type="ChEBI" id="CHEBI:16389"/>
        <dbReference type="ChEBI" id="CHEBI:17976"/>
        <dbReference type="ChEBI" id="CHEBI:57540"/>
        <dbReference type="ChEBI" id="CHEBI:57945"/>
        <dbReference type="EC" id="7.1.1.2"/>
    </reaction>
</comment>
<protein>
    <recommendedName>
        <fullName evidence="4 16">NADH-ubiquinone oxidoreductase chain 3</fullName>
        <ecNumber evidence="3 16">7.1.1.2</ecNumber>
    </recommendedName>
</protein>
<reference evidence="17" key="1">
    <citation type="submission" date="2006-06" db="EMBL/GenBank/DDBJ databases">
        <title>Molecular phylogeny of Agamidae.</title>
        <authorList>
            <person name="Amer S.A."/>
            <person name="Kumazawa Y."/>
        </authorList>
    </citation>
    <scope>NUCLEOTIDE SEQUENCE</scope>
    <source>
        <tissue evidence="17">Muscle</tissue>
    </source>
</reference>
<keyword evidence="11 16" id="KW-0520">NAD</keyword>
<dbReference type="GO" id="GO:0008137">
    <property type="term" value="F:NADH dehydrogenase (ubiquinone) activity"/>
    <property type="evidence" value="ECO:0007669"/>
    <property type="project" value="UniProtKB-UniRule"/>
</dbReference>
<evidence type="ECO:0000256" key="6">
    <source>
        <dbReference type="ARBA" id="ARBA00022660"/>
    </source>
</evidence>
<evidence type="ECO:0000256" key="7">
    <source>
        <dbReference type="ARBA" id="ARBA00022692"/>
    </source>
</evidence>
<evidence type="ECO:0000313" key="17">
    <source>
        <dbReference type="EMBL" id="BAI52995.2"/>
    </source>
</evidence>
<dbReference type="PANTHER" id="PTHR11058">
    <property type="entry name" value="NADH-UBIQUINONE OXIDOREDUCTASE CHAIN 3"/>
    <property type="match status" value="1"/>
</dbReference>
<evidence type="ECO:0000256" key="3">
    <source>
        <dbReference type="ARBA" id="ARBA00012944"/>
    </source>
</evidence>
<dbReference type="FunFam" id="1.20.58.1610:FF:000004">
    <property type="entry name" value="NADH-quinone oxidoreductase subunit A"/>
    <property type="match status" value="1"/>
</dbReference>
<organism evidence="17">
    <name type="scientific">Pseudotrapelus sinaitus</name>
    <name type="common">Sinai agama</name>
    <dbReference type="NCBI Taxonomy" id="118229"/>
    <lineage>
        <taxon>Eukaryota</taxon>
        <taxon>Metazoa</taxon>
        <taxon>Chordata</taxon>
        <taxon>Craniata</taxon>
        <taxon>Vertebrata</taxon>
        <taxon>Euteleostomi</taxon>
        <taxon>Lepidosauria</taxon>
        <taxon>Squamata</taxon>
        <taxon>Bifurcata</taxon>
        <taxon>Unidentata</taxon>
        <taxon>Episquamata</taxon>
        <taxon>Toxicofera</taxon>
        <taxon>Iguania</taxon>
        <taxon>Acrodonta</taxon>
        <taxon>Agamidae</taxon>
        <taxon>Agaminae</taxon>
        <taxon>Pseudotrapelus</taxon>
    </lineage>
</organism>